<dbReference type="RefSeq" id="WP_080919183.1">
    <property type="nucleotide sequence ID" value="NZ_MDET01000011.1"/>
</dbReference>
<feature type="region of interest" description="Disordered" evidence="1">
    <location>
        <begin position="117"/>
        <end position="145"/>
    </location>
</feature>
<dbReference type="Pfam" id="PF11972">
    <property type="entry name" value="HTH_13"/>
    <property type="match status" value="1"/>
</dbReference>
<reference evidence="4 5" key="1">
    <citation type="journal article" date="2016" name="Int. J. Syst. Evol. Microbiol.">
        <title>Pseudaminobacter manganicus sp. nov., isolated from sludge of a manganese mine.</title>
        <authorList>
            <person name="Li J."/>
            <person name="Huang J."/>
            <person name="Liao S."/>
            <person name="Wang G."/>
        </authorList>
    </citation>
    <scope>NUCLEOTIDE SEQUENCE [LARGE SCALE GENOMIC DNA]</scope>
    <source>
        <strain evidence="4 5">JH-7</strain>
    </source>
</reference>
<sequence>MAYEIGTLPLERLVGPATRATELFARLDERLAHSPVRDGWIERSHFHDAVAALWVEGELVHLEDLVFHDAEMDQRTPTHELTRAHAVLRKRRRILSQGRDWPFSREGLRELAGRAGIGTGRTLSESDREGEGMPFPETEAGGADEPEDDVLAQEFAEIDAVLTRSSRLLSGAAHVAPARPRQDDTRLAVLYDEDWDEGARLAEWRELMERTRELPLVLRGAVLLDAWTDIEVLQRGDWIGPLLVGALLRQGGLCAHHLACLHLGAQKVPRERRRARDRTERLLAWIDVLFETASFGLKEHDRLLLARERMGRVLRGRRANSKLPALVDLVLSRPLVSTGTIQKALKVSRQGALDLIGALGLREMTGRGSFRAWGII</sequence>
<dbReference type="OrthoDB" id="7989940at2"/>
<feature type="domain" description="DUF1612" evidence="2">
    <location>
        <begin position="189"/>
        <end position="313"/>
    </location>
</feature>
<feature type="domain" description="HTH DNA binding" evidence="3">
    <location>
        <begin position="323"/>
        <end position="376"/>
    </location>
</feature>
<dbReference type="InterPro" id="IPR021068">
    <property type="entry name" value="HTH_DNA-bd"/>
</dbReference>
<dbReference type="NCBIfam" id="NF040876">
    <property type="entry name" value="RHE_PE00001_fam"/>
    <property type="match status" value="1"/>
</dbReference>
<evidence type="ECO:0000256" key="1">
    <source>
        <dbReference type="SAM" id="MobiDB-lite"/>
    </source>
</evidence>
<gene>
    <name evidence="4" type="ORF">BFN67_16205</name>
</gene>
<evidence type="ECO:0000313" key="4">
    <source>
        <dbReference type="EMBL" id="OQM75998.1"/>
    </source>
</evidence>
<dbReference type="InterPro" id="IPR048017">
    <property type="entry name" value="Y4cF-like"/>
</dbReference>
<dbReference type="Proteomes" id="UP000191905">
    <property type="component" value="Unassembled WGS sequence"/>
</dbReference>
<dbReference type="InterPro" id="IPR011670">
    <property type="entry name" value="DUF1612"/>
</dbReference>
<proteinExistence type="predicted"/>
<evidence type="ECO:0000259" key="2">
    <source>
        <dbReference type="Pfam" id="PF07756"/>
    </source>
</evidence>
<dbReference type="AlphaFoldDB" id="A0A1V8RS86"/>
<dbReference type="Pfam" id="PF07756">
    <property type="entry name" value="DUF1612"/>
    <property type="match status" value="1"/>
</dbReference>
<dbReference type="EMBL" id="MDET01000011">
    <property type="protein sequence ID" value="OQM75998.1"/>
    <property type="molecule type" value="Genomic_DNA"/>
</dbReference>
<keyword evidence="5" id="KW-1185">Reference proteome</keyword>
<protein>
    <submittedName>
        <fullName evidence="4">Uncharacterized protein</fullName>
    </submittedName>
</protein>
<evidence type="ECO:0000313" key="5">
    <source>
        <dbReference type="Proteomes" id="UP000191905"/>
    </source>
</evidence>
<evidence type="ECO:0000259" key="3">
    <source>
        <dbReference type="Pfam" id="PF11972"/>
    </source>
</evidence>
<dbReference type="STRING" id="1873176.BFN67_16205"/>
<accession>A0A1V8RS86</accession>
<name>A0A1V8RS86_9HYPH</name>
<comment type="caution">
    <text evidence="4">The sequence shown here is derived from an EMBL/GenBank/DDBJ whole genome shotgun (WGS) entry which is preliminary data.</text>
</comment>
<organism evidence="4 5">
    <name type="scientific">Manganibacter manganicus</name>
    <dbReference type="NCBI Taxonomy" id="1873176"/>
    <lineage>
        <taxon>Bacteria</taxon>
        <taxon>Pseudomonadati</taxon>
        <taxon>Pseudomonadota</taxon>
        <taxon>Alphaproteobacteria</taxon>
        <taxon>Hyphomicrobiales</taxon>
        <taxon>Phyllobacteriaceae</taxon>
        <taxon>Manganibacter</taxon>
    </lineage>
</organism>